<dbReference type="InterPro" id="IPR036812">
    <property type="entry name" value="NAD(P)_OxRdtase_dom_sf"/>
</dbReference>
<comment type="similarity">
    <text evidence="1">Belongs to the aldo/keto reductase family.</text>
</comment>
<dbReference type="Gene3D" id="3.20.20.100">
    <property type="entry name" value="NADP-dependent oxidoreductase domain"/>
    <property type="match status" value="1"/>
</dbReference>
<organism evidence="8 9">
    <name type="scientific">Paenisporosarcina quisquiliarum</name>
    <dbReference type="NCBI Taxonomy" id="365346"/>
    <lineage>
        <taxon>Bacteria</taxon>
        <taxon>Bacillati</taxon>
        <taxon>Bacillota</taxon>
        <taxon>Bacilli</taxon>
        <taxon>Bacillales</taxon>
        <taxon>Caryophanaceae</taxon>
        <taxon>Paenisporosarcina</taxon>
    </lineage>
</organism>
<dbReference type="InterPro" id="IPR018170">
    <property type="entry name" value="Aldo/ket_reductase_CS"/>
</dbReference>
<evidence type="ECO:0000256" key="5">
    <source>
        <dbReference type="PIRSR" id="PIRSR000097-2"/>
    </source>
</evidence>
<comment type="caution">
    <text evidence="8">The sequence shown here is derived from an EMBL/GenBank/DDBJ whole genome shotgun (WGS) entry which is preliminary data.</text>
</comment>
<reference evidence="8" key="1">
    <citation type="submission" date="2022-05" db="EMBL/GenBank/DDBJ databases">
        <authorList>
            <person name="Colautti A."/>
            <person name="Iacumin L."/>
        </authorList>
    </citation>
    <scope>NUCLEOTIDE SEQUENCE</scope>
    <source>
        <strain evidence="8">SK 55</strain>
    </source>
</reference>
<evidence type="ECO:0000256" key="6">
    <source>
        <dbReference type="PIRSR" id="PIRSR000097-3"/>
    </source>
</evidence>
<feature type="binding site" evidence="5">
    <location>
        <position position="112"/>
    </location>
    <ligand>
        <name>substrate</name>
    </ligand>
</feature>
<keyword evidence="2" id="KW-0521">NADP</keyword>
<dbReference type="PROSITE" id="PS00798">
    <property type="entry name" value="ALDOKETO_REDUCTASE_1"/>
    <property type="match status" value="1"/>
</dbReference>
<proteinExistence type="inferred from homology"/>
<dbReference type="PRINTS" id="PR00069">
    <property type="entry name" value="ALDKETRDTASE"/>
</dbReference>
<accession>A0A9X3RF53</accession>
<dbReference type="AlphaFoldDB" id="A0A9X3RF53"/>
<dbReference type="InterPro" id="IPR020471">
    <property type="entry name" value="AKR"/>
</dbReference>
<evidence type="ECO:0000256" key="1">
    <source>
        <dbReference type="ARBA" id="ARBA00007905"/>
    </source>
</evidence>
<dbReference type="PIRSF" id="PIRSF000097">
    <property type="entry name" value="AKR"/>
    <property type="match status" value="1"/>
</dbReference>
<dbReference type="PANTHER" id="PTHR43827">
    <property type="entry name" value="2,5-DIKETO-D-GLUCONIC ACID REDUCTASE"/>
    <property type="match status" value="1"/>
</dbReference>
<dbReference type="Pfam" id="PF00248">
    <property type="entry name" value="Aldo_ket_red"/>
    <property type="match status" value="1"/>
</dbReference>
<keyword evidence="9" id="KW-1185">Reference proteome</keyword>
<dbReference type="FunFam" id="3.20.20.100:FF:000015">
    <property type="entry name" value="Oxidoreductase, aldo/keto reductase family"/>
    <property type="match status" value="1"/>
</dbReference>
<dbReference type="EMBL" id="JAMKBJ010000020">
    <property type="protein sequence ID" value="MCZ8538574.1"/>
    <property type="molecule type" value="Genomic_DNA"/>
</dbReference>
<protein>
    <submittedName>
        <fullName evidence="8">Aldo/keto reductase</fullName>
    </submittedName>
</protein>
<evidence type="ECO:0000256" key="3">
    <source>
        <dbReference type="ARBA" id="ARBA00023002"/>
    </source>
</evidence>
<evidence type="ECO:0000256" key="4">
    <source>
        <dbReference type="PIRSR" id="PIRSR000097-1"/>
    </source>
</evidence>
<dbReference type="SUPFAM" id="SSF51430">
    <property type="entry name" value="NAD(P)-linked oxidoreductase"/>
    <property type="match status" value="1"/>
</dbReference>
<keyword evidence="3" id="KW-0560">Oxidoreductase</keyword>
<evidence type="ECO:0000313" key="9">
    <source>
        <dbReference type="Proteomes" id="UP001152173"/>
    </source>
</evidence>
<gene>
    <name evidence="8" type="ORF">M9R32_15460</name>
</gene>
<dbReference type="Proteomes" id="UP001152173">
    <property type="component" value="Unassembled WGS sequence"/>
</dbReference>
<dbReference type="GO" id="GO:0016616">
    <property type="term" value="F:oxidoreductase activity, acting on the CH-OH group of donors, NAD or NADP as acceptor"/>
    <property type="evidence" value="ECO:0007669"/>
    <property type="project" value="UniProtKB-ARBA"/>
</dbReference>
<feature type="active site" description="Proton donor" evidence="4">
    <location>
        <position position="54"/>
    </location>
</feature>
<evidence type="ECO:0000259" key="7">
    <source>
        <dbReference type="Pfam" id="PF00248"/>
    </source>
</evidence>
<feature type="site" description="Lowers pKa of active site Tyr" evidence="6">
    <location>
        <position position="79"/>
    </location>
</feature>
<feature type="domain" description="NADP-dependent oxidoreductase" evidence="7">
    <location>
        <begin position="23"/>
        <end position="262"/>
    </location>
</feature>
<name>A0A9X3RF53_9BACL</name>
<dbReference type="RefSeq" id="WP_269927640.1">
    <property type="nucleotide sequence ID" value="NZ_JAMKBJ010000020.1"/>
</dbReference>
<evidence type="ECO:0000256" key="2">
    <source>
        <dbReference type="ARBA" id="ARBA00022857"/>
    </source>
</evidence>
<sequence>MTLTLQSTKTLHNGIEMPRLGLGVYKMTNPEEAVKAMTTALQVGYRAIDTASLYANEKEVGESVRASGLKREDVFVTTKVWNSDQGYDQTLRAFEKSLELLGFDYLDLYLTHWPVKETFVDTYRAIERLYEEKLIRATGVSNHHQHHLEEIFAKANVKPMVNQIELSPRLTQYDLRSFCADNKIAVTSWSPLARGGLLNEPSLVRMGNKYGKTPAQIIIRWHLQHDLTVIPKSVTPERIASNADVFDFELSFEDMKNIDSLNLNERTGADPDNFSFDF</sequence>
<dbReference type="PROSITE" id="PS00063">
    <property type="entry name" value="ALDOKETO_REDUCTASE_3"/>
    <property type="match status" value="1"/>
</dbReference>
<evidence type="ECO:0000313" key="8">
    <source>
        <dbReference type="EMBL" id="MCZ8538574.1"/>
    </source>
</evidence>
<dbReference type="PANTHER" id="PTHR43827:SF3">
    <property type="entry name" value="NADP-DEPENDENT OXIDOREDUCTASE DOMAIN-CONTAINING PROTEIN"/>
    <property type="match status" value="1"/>
</dbReference>
<dbReference type="InterPro" id="IPR023210">
    <property type="entry name" value="NADP_OxRdtase_dom"/>
</dbReference>